<feature type="region of interest" description="Disordered" evidence="1">
    <location>
        <begin position="210"/>
        <end position="239"/>
    </location>
</feature>
<dbReference type="Proteomes" id="UP001310594">
    <property type="component" value="Unassembled WGS sequence"/>
</dbReference>
<evidence type="ECO:0000256" key="1">
    <source>
        <dbReference type="SAM" id="MobiDB-lite"/>
    </source>
</evidence>
<gene>
    <name evidence="2" type="ORF">LTR97_002275</name>
</gene>
<name>A0AAN7WPN2_9PEZI</name>
<feature type="compositionally biased region" description="Basic and acidic residues" evidence="1">
    <location>
        <begin position="229"/>
        <end position="239"/>
    </location>
</feature>
<evidence type="ECO:0000313" key="3">
    <source>
        <dbReference type="Proteomes" id="UP001310594"/>
    </source>
</evidence>
<feature type="compositionally biased region" description="Basic and acidic residues" evidence="1">
    <location>
        <begin position="20"/>
        <end position="33"/>
    </location>
</feature>
<dbReference type="AlphaFoldDB" id="A0AAN7WPN2"/>
<dbReference type="EMBL" id="JAVRQU010000003">
    <property type="protein sequence ID" value="KAK5705158.1"/>
    <property type="molecule type" value="Genomic_DNA"/>
</dbReference>
<protein>
    <submittedName>
        <fullName evidence="2">Uncharacterized protein</fullName>
    </submittedName>
</protein>
<feature type="region of interest" description="Disordered" evidence="1">
    <location>
        <begin position="1"/>
        <end position="99"/>
    </location>
</feature>
<sequence>MSGYGSGMLALDDGYDDDFDPRSGLDDYDRRPGMMDPPGRPSMHLPGGHMDDPMIDGPFGDDLYEDMLREHHEGPPTPLGFDEGRHREGAPSPESPQGFVMGRDTLEDDMYLGQPPIPKGGGELQGTRVDDYREYRSLLTQGFGDDGPPTASNVMPHRHRGEDPLRSFNEVDDMPEGAVGAVGPHEPRNWGFPGHCGPSMYPAEMVDQEFIDSREADPDFSPPSIPGSRAEKEDRLRFH</sequence>
<evidence type="ECO:0000313" key="2">
    <source>
        <dbReference type="EMBL" id="KAK5705158.1"/>
    </source>
</evidence>
<proteinExistence type="predicted"/>
<accession>A0AAN7WPN2</accession>
<organism evidence="2 3">
    <name type="scientific">Elasticomyces elasticus</name>
    <dbReference type="NCBI Taxonomy" id="574655"/>
    <lineage>
        <taxon>Eukaryota</taxon>
        <taxon>Fungi</taxon>
        <taxon>Dikarya</taxon>
        <taxon>Ascomycota</taxon>
        <taxon>Pezizomycotina</taxon>
        <taxon>Dothideomycetes</taxon>
        <taxon>Dothideomycetidae</taxon>
        <taxon>Mycosphaerellales</taxon>
        <taxon>Teratosphaeriaceae</taxon>
        <taxon>Elasticomyces</taxon>
    </lineage>
</organism>
<reference evidence="2" key="1">
    <citation type="submission" date="2023-08" db="EMBL/GenBank/DDBJ databases">
        <title>Black Yeasts Isolated from many extreme environments.</title>
        <authorList>
            <person name="Coleine C."/>
            <person name="Stajich J.E."/>
            <person name="Selbmann L."/>
        </authorList>
    </citation>
    <scope>NUCLEOTIDE SEQUENCE</scope>
    <source>
        <strain evidence="2">CCFEE 5810</strain>
    </source>
</reference>
<comment type="caution">
    <text evidence="2">The sequence shown here is derived from an EMBL/GenBank/DDBJ whole genome shotgun (WGS) entry which is preliminary data.</text>
</comment>